<dbReference type="RefSeq" id="WP_153684945.1">
    <property type="nucleotide sequence ID" value="NZ_WJIF01000006.1"/>
</dbReference>
<comment type="caution">
    <text evidence="1">The sequence shown here is derived from an EMBL/GenBank/DDBJ whole genome shotgun (WGS) entry which is preliminary data.</text>
</comment>
<gene>
    <name evidence="1" type="ORF">GE115_11520</name>
</gene>
<reference evidence="1 2" key="1">
    <citation type="submission" date="2019-10" db="EMBL/GenBank/DDBJ databases">
        <authorList>
            <person name="Nie G."/>
            <person name="Ming H."/>
            <person name="Yi B."/>
        </authorList>
    </citation>
    <scope>NUCLEOTIDE SEQUENCE [LARGE SCALE GENOMIC DNA]</scope>
    <source>
        <strain evidence="1 2">CFH 90414</strain>
    </source>
</reference>
<organism evidence="1 2">
    <name type="scientific">Agromyces agglutinans</name>
    <dbReference type="NCBI Taxonomy" id="2662258"/>
    <lineage>
        <taxon>Bacteria</taxon>
        <taxon>Bacillati</taxon>
        <taxon>Actinomycetota</taxon>
        <taxon>Actinomycetes</taxon>
        <taxon>Micrococcales</taxon>
        <taxon>Microbacteriaceae</taxon>
        <taxon>Agromyces</taxon>
    </lineage>
</organism>
<sequence length="264" mass="28122">MTIIDDSRPARLAEPPFDRIAALGDPGAIDATDTLPAEALGDGFDPVHARVRDWLRSWDQVHLPAFEPVRDAHPADERRSSLRSPATRADGTVRVTASLYDPPTREGAPFAWSRNWVSVVELPRVTQAGRLHYRFGVGSRLVLDGQAETSLVSTSLNFGIVADAATASPFDAPGFATPIARPLVAVQCREDAEADARQAFEGSIDVEEGDTPAMAFVIGTDVVFRDGWVRIHDGSSTWVGAAGAGGSGTVEVRLTPAPVLALFG</sequence>
<evidence type="ECO:0000313" key="2">
    <source>
        <dbReference type="Proteomes" id="UP000431080"/>
    </source>
</evidence>
<protein>
    <submittedName>
        <fullName evidence="1">Uncharacterized protein</fullName>
    </submittedName>
</protein>
<dbReference type="AlphaFoldDB" id="A0A6I2F792"/>
<name>A0A6I2F792_9MICO</name>
<dbReference type="EMBL" id="WJIF01000006">
    <property type="protein sequence ID" value="MRG60489.1"/>
    <property type="molecule type" value="Genomic_DNA"/>
</dbReference>
<proteinExistence type="predicted"/>
<evidence type="ECO:0000313" key="1">
    <source>
        <dbReference type="EMBL" id="MRG60489.1"/>
    </source>
</evidence>
<accession>A0A6I2F792</accession>
<dbReference type="Proteomes" id="UP000431080">
    <property type="component" value="Unassembled WGS sequence"/>
</dbReference>
<keyword evidence="2" id="KW-1185">Reference proteome</keyword>